<dbReference type="InterPro" id="IPR021858">
    <property type="entry name" value="Fun_TF"/>
</dbReference>
<organism evidence="2 3">
    <name type="scientific">Fusarium oxysporum f. sp. lycopersici (strain 4287 / CBS 123668 / FGSC 9935 / NRRL 34936)</name>
    <name type="common">Fusarium vascular wilt of tomato</name>
    <dbReference type="NCBI Taxonomy" id="426428"/>
    <lineage>
        <taxon>Eukaryota</taxon>
        <taxon>Fungi</taxon>
        <taxon>Dikarya</taxon>
        <taxon>Ascomycota</taxon>
        <taxon>Pezizomycotina</taxon>
        <taxon>Sordariomycetes</taxon>
        <taxon>Hypocreomycetidae</taxon>
        <taxon>Hypocreales</taxon>
        <taxon>Nectriaceae</taxon>
        <taxon>Fusarium</taxon>
        <taxon>Fusarium oxysporum species complex</taxon>
    </lineage>
</organism>
<dbReference type="OrthoDB" id="5294180at2759"/>
<dbReference type="Pfam" id="PF11951">
    <property type="entry name" value="Fungal_trans_2"/>
    <property type="match status" value="2"/>
</dbReference>
<dbReference type="GeneID" id="28963545"/>
<evidence type="ECO:0000313" key="3">
    <source>
        <dbReference type="Proteomes" id="UP000009097"/>
    </source>
</evidence>
<gene>
    <name evidence="2" type="ORF">FOXG_22839</name>
</gene>
<sequence>MTTPTTRAPPNLEDSTEYDNRNEVLLNHLMKCVLPTISAIIESDQHCSVRTDLILAALPSNSTYLHCCLRVAAQHLKSHTNTNTSAADIDSDFKHHYCLALEALVETLKRDEDDHEATLEAVLSLILFQSAASRYDDLHDLPSVELVEKLTTVLQHIPSGPDGFDRNVAWVYLIGGSISVLGSPIRAFFEDRLAQIGGSSKPGTMGRLATVLHEVWLQNDNLLDVSTPGFTTSEAGQLYIHWREVMESLSTINRGRMQVRLLNIHKSRVMTFAIFPRSVLSLQKLSNVYRGDFLDFDMSVSSGRS</sequence>
<dbReference type="RefSeq" id="XP_018258546.1">
    <property type="nucleotide sequence ID" value="XM_018403257.1"/>
</dbReference>
<dbReference type="Proteomes" id="UP000009097">
    <property type="component" value="Unassembled WGS sequence"/>
</dbReference>
<dbReference type="AlphaFoldDB" id="A0A0J9WCY3"/>
<protein>
    <submittedName>
        <fullName evidence="2">Uncharacterized protein</fullName>
    </submittedName>
</protein>
<reference evidence="2" key="1">
    <citation type="submission" date="2007-04" db="EMBL/GenBank/DDBJ databases">
        <authorList>
            <consortium name="The Broad Institute Genome Sequencing Platform"/>
            <person name="Birren B."/>
            <person name="Lander E."/>
            <person name="Galagan J."/>
            <person name="Nusbaum C."/>
            <person name="Devon K."/>
            <person name="Ma L.-J."/>
            <person name="Jaffe D."/>
            <person name="Butler J."/>
            <person name="Alvarez P."/>
            <person name="Gnerre S."/>
            <person name="Grabherr M."/>
            <person name="Kleber M."/>
            <person name="Mauceli E."/>
            <person name="Brockman W."/>
            <person name="MacCallum I.A."/>
            <person name="Young S."/>
            <person name="LaButti K."/>
            <person name="DeCaprio D."/>
            <person name="Crawford M."/>
            <person name="Koehrsen M."/>
            <person name="Engels R."/>
            <person name="Montgomery P."/>
            <person name="Pearson M."/>
            <person name="Howarth C."/>
            <person name="Larson L."/>
            <person name="White J."/>
            <person name="O'Leary S."/>
            <person name="Kodira C."/>
            <person name="Zeng Q."/>
            <person name="Yandava C."/>
            <person name="Alvarado L."/>
            <person name="Kistler C."/>
            <person name="Shim W.-B."/>
            <person name="Kang S."/>
            <person name="Woloshuk C."/>
        </authorList>
    </citation>
    <scope>NUCLEOTIDE SEQUENCE</scope>
    <source>
        <strain evidence="2">4287</strain>
    </source>
</reference>
<reference evidence="2" key="2">
    <citation type="journal article" date="2010" name="Nature">
        <title>Comparative genomics reveals mobile pathogenicity chromosomes in Fusarium.</title>
        <authorList>
            <person name="Ma L.J."/>
            <person name="van der Does H.C."/>
            <person name="Borkovich K.A."/>
            <person name="Coleman J.J."/>
            <person name="Daboussi M.J."/>
            <person name="Di Pietro A."/>
            <person name="Dufresne M."/>
            <person name="Freitag M."/>
            <person name="Grabherr M."/>
            <person name="Henrissat B."/>
            <person name="Houterman P.M."/>
            <person name="Kang S."/>
            <person name="Shim W.B."/>
            <person name="Woloshuk C."/>
            <person name="Xie X."/>
            <person name="Xu J.R."/>
            <person name="Antoniw J."/>
            <person name="Baker S.E."/>
            <person name="Bluhm B.H."/>
            <person name="Breakspear A."/>
            <person name="Brown D.W."/>
            <person name="Butchko R.A."/>
            <person name="Chapman S."/>
            <person name="Coulson R."/>
            <person name="Coutinho P.M."/>
            <person name="Danchin E.G."/>
            <person name="Diener A."/>
            <person name="Gale L.R."/>
            <person name="Gardiner D.M."/>
            <person name="Goff S."/>
            <person name="Hammond-Kosack K.E."/>
            <person name="Hilburn K."/>
            <person name="Hua-Van A."/>
            <person name="Jonkers W."/>
            <person name="Kazan K."/>
            <person name="Kodira C.D."/>
            <person name="Koehrsen M."/>
            <person name="Kumar L."/>
            <person name="Lee Y.H."/>
            <person name="Li L."/>
            <person name="Manners J.M."/>
            <person name="Miranda-Saavedra D."/>
            <person name="Mukherjee M."/>
            <person name="Park G."/>
            <person name="Park J."/>
            <person name="Park S.Y."/>
            <person name="Proctor R.H."/>
            <person name="Regev A."/>
            <person name="Ruiz-Roldan M.C."/>
            <person name="Sain D."/>
            <person name="Sakthikumar S."/>
            <person name="Sykes S."/>
            <person name="Schwartz D.C."/>
            <person name="Turgeon B.G."/>
            <person name="Wapinski I."/>
            <person name="Yoder O."/>
            <person name="Young S."/>
            <person name="Zeng Q."/>
            <person name="Zhou S."/>
            <person name="Galagan J."/>
            <person name="Cuomo C.A."/>
            <person name="Kistler H.C."/>
            <person name="Rep M."/>
        </authorList>
    </citation>
    <scope>NUCLEOTIDE SEQUENCE [LARGE SCALE GENOMIC DNA]</scope>
    <source>
        <strain evidence="2">4287</strain>
    </source>
</reference>
<name>A0A0J9WCY3_FUSO4</name>
<evidence type="ECO:0000256" key="1">
    <source>
        <dbReference type="ARBA" id="ARBA00023242"/>
    </source>
</evidence>
<dbReference type="VEuPathDB" id="FungiDB:FOXG_22839"/>
<accession>A0A0J9WCY3</accession>
<keyword evidence="1" id="KW-0539">Nucleus</keyword>
<dbReference type="KEGG" id="fox:FOXG_22839"/>
<evidence type="ECO:0000313" key="2">
    <source>
        <dbReference type="EMBL" id="KNB20501.1"/>
    </source>
</evidence>
<dbReference type="EMBL" id="DS231747">
    <property type="protein sequence ID" value="KNB20501.1"/>
    <property type="molecule type" value="Genomic_DNA"/>
</dbReference>
<proteinExistence type="predicted"/>